<accession>A0ABR4PJG7</accession>
<proteinExistence type="predicted"/>
<organism evidence="4 5">
    <name type="scientific">Phlyctema vagabunda</name>
    <dbReference type="NCBI Taxonomy" id="108571"/>
    <lineage>
        <taxon>Eukaryota</taxon>
        <taxon>Fungi</taxon>
        <taxon>Dikarya</taxon>
        <taxon>Ascomycota</taxon>
        <taxon>Pezizomycotina</taxon>
        <taxon>Leotiomycetes</taxon>
        <taxon>Helotiales</taxon>
        <taxon>Dermateaceae</taxon>
        <taxon>Phlyctema</taxon>
    </lineage>
</organism>
<sequence length="690" mass="77565">MPPSYHNSPYLARERTSILNRVIATLPSGLGVRIQSMLDRNNHTDATTGASRLPRSLRQAQRAFSIRKLLSLPHLLAAIWLVVLLWGERWVFQNSIAECDWDKWERWPAGTTPHHLVFIADPQLIDPHSYPDRPWPLSTLTILHTDNYIKRSYMQLSKVLVPDTLFFLGDLFDGGREWKTAHGNSEDPSWTKGLRPQEEQKWLKTWRRNYGEKFWLKEYDRFGRIFFKYWNLGTREAGLGQRGRRIIASLPGNHDLGFGAQVKIPIRNRFETYFGQGNRVDVIANHTFVSIDSVSLSAGSSDRPKSETEDITRPVEEFLSGIQATKRKAVARELRYQAGDQKEIQLPHVVEDITENTKFNKLPSSDPGEGAADFPTILLTHVPLYRNPDTPCGPKREHGTSISISRGYQYQNVLSEDDSVKVVSSIGNVVSVFSGDDHDYCELVHPPNKNGALEITVKAFNYAMGIRRPGFLMLSMWNPVTPDGRSKGSMHTGHGSADARGSPTFESHLCLLPDQLGILIRYGIFLAVTIILLLSKAILTPVFKLEPFASPGQSVDYEASVLPTSNKEVAWEEDRSPHRWSNSSTSSTASNPAKLAPRSSAARTRSVSPASGYVLPPPQARPIGTPLIDSAGYYGNRKDNEPPRIRTTIYNKVPKKPDTALDVIGREAYHTIFRTAWMVGGVYLWLVWFG</sequence>
<name>A0ABR4PJG7_9HELO</name>
<evidence type="ECO:0000256" key="3">
    <source>
        <dbReference type="SAM" id="Phobius"/>
    </source>
</evidence>
<reference evidence="4 5" key="1">
    <citation type="submission" date="2024-06" db="EMBL/GenBank/DDBJ databases">
        <title>Complete genome of Phlyctema vagabunda strain 19-DSS-EL-015.</title>
        <authorList>
            <person name="Fiorenzani C."/>
        </authorList>
    </citation>
    <scope>NUCLEOTIDE SEQUENCE [LARGE SCALE GENOMIC DNA]</scope>
    <source>
        <strain evidence="4 5">19-DSS-EL-015</strain>
    </source>
</reference>
<feature type="transmembrane region" description="Helical" evidence="3">
    <location>
        <begin position="519"/>
        <end position="539"/>
    </location>
</feature>
<keyword evidence="3" id="KW-1133">Transmembrane helix</keyword>
<feature type="transmembrane region" description="Helical" evidence="3">
    <location>
        <begin position="671"/>
        <end position="689"/>
    </location>
</feature>
<keyword evidence="5" id="KW-1185">Reference proteome</keyword>
<dbReference type="EMBL" id="JBFCZG010000004">
    <property type="protein sequence ID" value="KAL3423482.1"/>
    <property type="molecule type" value="Genomic_DNA"/>
</dbReference>
<dbReference type="PANTHER" id="PTHR13315:SF4">
    <property type="entry name" value="METALLOPHOSPHOESTERASE, ISOFORM E"/>
    <property type="match status" value="1"/>
</dbReference>
<keyword evidence="3" id="KW-0812">Transmembrane</keyword>
<dbReference type="PANTHER" id="PTHR13315">
    <property type="entry name" value="METALLO PHOSPHOESTERASE RELATED"/>
    <property type="match status" value="1"/>
</dbReference>
<comment type="caution">
    <text evidence="4">The sequence shown here is derived from an EMBL/GenBank/DDBJ whole genome shotgun (WGS) entry which is preliminary data.</text>
</comment>
<protein>
    <submittedName>
        <fullName evidence="4">Calcineurin-like phosphoesterase</fullName>
    </submittedName>
</protein>
<gene>
    <name evidence="4" type="ORF">PVAG01_05229</name>
</gene>
<evidence type="ECO:0000313" key="4">
    <source>
        <dbReference type="EMBL" id="KAL3423482.1"/>
    </source>
</evidence>
<evidence type="ECO:0000313" key="5">
    <source>
        <dbReference type="Proteomes" id="UP001629113"/>
    </source>
</evidence>
<feature type="region of interest" description="Disordered" evidence="2">
    <location>
        <begin position="568"/>
        <end position="642"/>
    </location>
</feature>
<evidence type="ECO:0000256" key="2">
    <source>
        <dbReference type="SAM" id="MobiDB-lite"/>
    </source>
</evidence>
<feature type="compositionally biased region" description="Low complexity" evidence="2">
    <location>
        <begin position="579"/>
        <end position="593"/>
    </location>
</feature>
<dbReference type="InterPro" id="IPR029052">
    <property type="entry name" value="Metallo-depent_PP-like"/>
</dbReference>
<dbReference type="Proteomes" id="UP001629113">
    <property type="component" value="Unassembled WGS sequence"/>
</dbReference>
<keyword evidence="1 3" id="KW-0472">Membrane</keyword>
<evidence type="ECO:0000256" key="1">
    <source>
        <dbReference type="ARBA" id="ARBA00023136"/>
    </source>
</evidence>
<dbReference type="SUPFAM" id="SSF56300">
    <property type="entry name" value="Metallo-dependent phosphatases"/>
    <property type="match status" value="1"/>
</dbReference>
<dbReference type="InterPro" id="IPR033308">
    <property type="entry name" value="PGAP5/Cdc1/Ted1"/>
</dbReference>